<dbReference type="SUPFAM" id="SSF52402">
    <property type="entry name" value="Adenine nucleotide alpha hydrolases-like"/>
    <property type="match status" value="1"/>
</dbReference>
<sequence length="169" mass="18101">MSNTLVVGVDGSAHSVQALRWAMAEAARRDWLVKAVTAWLPRPILPSSIPMAVTQPDQPREQDLHRDRLEDIVATATAENPWSAITVLRQGEAPDVLTQEADQDDLLVVGSHGHGRLRTAALGSVSAACVRKARCPVVVIPSGMSPVDSSQRGQDILGAEPGQQHFHPG</sequence>
<accession>A0ABS5A822</accession>
<dbReference type="RefSeq" id="WP_158103278.1">
    <property type="nucleotide sequence ID" value="NZ_JAGIOO010000001.1"/>
</dbReference>
<dbReference type="InterPro" id="IPR014729">
    <property type="entry name" value="Rossmann-like_a/b/a_fold"/>
</dbReference>
<comment type="similarity">
    <text evidence="1">Belongs to the universal stress protein A family.</text>
</comment>
<name>A0ABS5A822_9PSEU</name>
<dbReference type="Gene3D" id="3.40.50.620">
    <property type="entry name" value="HUPs"/>
    <property type="match status" value="1"/>
</dbReference>
<keyword evidence="5" id="KW-1185">Reference proteome</keyword>
<evidence type="ECO:0000259" key="3">
    <source>
        <dbReference type="Pfam" id="PF00582"/>
    </source>
</evidence>
<organism evidence="4 5">
    <name type="scientific">Crossiella equi</name>
    <dbReference type="NCBI Taxonomy" id="130796"/>
    <lineage>
        <taxon>Bacteria</taxon>
        <taxon>Bacillati</taxon>
        <taxon>Actinomycetota</taxon>
        <taxon>Actinomycetes</taxon>
        <taxon>Pseudonocardiales</taxon>
        <taxon>Pseudonocardiaceae</taxon>
        <taxon>Crossiella</taxon>
    </lineage>
</organism>
<dbReference type="Pfam" id="PF00582">
    <property type="entry name" value="Usp"/>
    <property type="match status" value="1"/>
</dbReference>
<evidence type="ECO:0000256" key="1">
    <source>
        <dbReference type="ARBA" id="ARBA00008791"/>
    </source>
</evidence>
<protein>
    <submittedName>
        <fullName evidence="4">Nucleotide-binding universal stress UspA family protein</fullName>
    </submittedName>
</protein>
<comment type="caution">
    <text evidence="4">The sequence shown here is derived from an EMBL/GenBank/DDBJ whole genome shotgun (WGS) entry which is preliminary data.</text>
</comment>
<feature type="region of interest" description="Disordered" evidence="2">
    <location>
        <begin position="144"/>
        <end position="169"/>
    </location>
</feature>
<dbReference type="InterPro" id="IPR006015">
    <property type="entry name" value="Universal_stress_UspA"/>
</dbReference>
<evidence type="ECO:0000256" key="2">
    <source>
        <dbReference type="SAM" id="MobiDB-lite"/>
    </source>
</evidence>
<evidence type="ECO:0000313" key="5">
    <source>
        <dbReference type="Proteomes" id="UP001519363"/>
    </source>
</evidence>
<dbReference type="CDD" id="cd23659">
    <property type="entry name" value="USP_At3g01520-like"/>
    <property type="match status" value="1"/>
</dbReference>
<reference evidence="4 5" key="1">
    <citation type="submission" date="2021-03" db="EMBL/GenBank/DDBJ databases">
        <title>Sequencing the genomes of 1000 actinobacteria strains.</title>
        <authorList>
            <person name="Klenk H.-P."/>
        </authorList>
    </citation>
    <scope>NUCLEOTIDE SEQUENCE [LARGE SCALE GENOMIC DNA]</scope>
    <source>
        <strain evidence="4 5">DSM 44580</strain>
    </source>
</reference>
<gene>
    <name evidence="4" type="ORF">JOF53_000722</name>
</gene>
<proteinExistence type="inferred from homology"/>
<dbReference type="EMBL" id="JAGIOO010000001">
    <property type="protein sequence ID" value="MBP2471850.1"/>
    <property type="molecule type" value="Genomic_DNA"/>
</dbReference>
<evidence type="ECO:0000313" key="4">
    <source>
        <dbReference type="EMBL" id="MBP2471850.1"/>
    </source>
</evidence>
<dbReference type="Proteomes" id="UP001519363">
    <property type="component" value="Unassembled WGS sequence"/>
</dbReference>
<feature type="domain" description="UspA" evidence="3">
    <location>
        <begin position="1"/>
        <end position="141"/>
    </location>
</feature>
<dbReference type="PANTHER" id="PTHR46553">
    <property type="entry name" value="ADENINE NUCLEOTIDE ALPHA HYDROLASES-LIKE SUPERFAMILY PROTEIN"/>
    <property type="match status" value="1"/>
</dbReference>
<dbReference type="PRINTS" id="PR01438">
    <property type="entry name" value="UNVRSLSTRESS"/>
</dbReference>
<dbReference type="PANTHER" id="PTHR46553:SF3">
    <property type="entry name" value="ADENINE NUCLEOTIDE ALPHA HYDROLASES-LIKE SUPERFAMILY PROTEIN"/>
    <property type="match status" value="1"/>
</dbReference>
<dbReference type="InterPro" id="IPR006016">
    <property type="entry name" value="UspA"/>
</dbReference>